<proteinExistence type="predicted"/>
<organism evidence="2 3">
    <name type="scientific">Prorocentrum cordatum</name>
    <dbReference type="NCBI Taxonomy" id="2364126"/>
    <lineage>
        <taxon>Eukaryota</taxon>
        <taxon>Sar</taxon>
        <taxon>Alveolata</taxon>
        <taxon>Dinophyceae</taxon>
        <taxon>Prorocentrales</taxon>
        <taxon>Prorocentraceae</taxon>
        <taxon>Prorocentrum</taxon>
    </lineage>
</organism>
<name>A0ABN9QUQ1_9DINO</name>
<reference evidence="2" key="1">
    <citation type="submission" date="2023-10" db="EMBL/GenBank/DDBJ databases">
        <authorList>
            <person name="Chen Y."/>
            <person name="Shah S."/>
            <person name="Dougan E. K."/>
            <person name="Thang M."/>
            <person name="Chan C."/>
        </authorList>
    </citation>
    <scope>NUCLEOTIDE SEQUENCE [LARGE SCALE GENOMIC DNA]</scope>
</reference>
<evidence type="ECO:0000256" key="1">
    <source>
        <dbReference type="SAM" id="Phobius"/>
    </source>
</evidence>
<protein>
    <submittedName>
        <fullName evidence="2">Uncharacterized protein</fullName>
    </submittedName>
</protein>
<gene>
    <name evidence="2" type="ORF">PCOR1329_LOCUS15118</name>
</gene>
<comment type="caution">
    <text evidence="2">The sequence shown here is derived from an EMBL/GenBank/DDBJ whole genome shotgun (WGS) entry which is preliminary data.</text>
</comment>
<keyword evidence="1" id="KW-1133">Transmembrane helix</keyword>
<feature type="transmembrane region" description="Helical" evidence="1">
    <location>
        <begin position="145"/>
        <end position="169"/>
    </location>
</feature>
<dbReference type="Proteomes" id="UP001189429">
    <property type="component" value="Unassembled WGS sequence"/>
</dbReference>
<keyword evidence="1" id="KW-0472">Membrane</keyword>
<evidence type="ECO:0000313" key="3">
    <source>
        <dbReference type="Proteomes" id="UP001189429"/>
    </source>
</evidence>
<feature type="transmembrane region" description="Helical" evidence="1">
    <location>
        <begin position="175"/>
        <end position="199"/>
    </location>
</feature>
<keyword evidence="3" id="KW-1185">Reference proteome</keyword>
<sequence>MIDQEFCDDGYGIGHYVDGGDGAKEEQEAIIDLMRFDDGYDLGHYTGLRWRLRRCGSGGGGAGGGVGGWRMCMATLCMMMVLRCRADSLSWTGKMMRFALDSMCVQNWVASFSDLRVTTVFGIMVPIRRLPARATFAVPTLEVRIFLWCKIVIVQWVGNMMIAIGRLLVEYVAQGMVFCIASLRSLSVLLLVACSSTCLRRSRKRTPAFT</sequence>
<keyword evidence="1" id="KW-0812">Transmembrane</keyword>
<evidence type="ECO:0000313" key="2">
    <source>
        <dbReference type="EMBL" id="CAK0810029.1"/>
    </source>
</evidence>
<dbReference type="EMBL" id="CAUYUJ010004558">
    <property type="protein sequence ID" value="CAK0810029.1"/>
    <property type="molecule type" value="Genomic_DNA"/>
</dbReference>
<accession>A0ABN9QUQ1</accession>